<dbReference type="STRING" id="316056.RPC_2172"/>
<dbReference type="KEGG" id="rpc:RPC_2172"/>
<organism evidence="1">
    <name type="scientific">Rhodopseudomonas palustris (strain BisB18)</name>
    <dbReference type="NCBI Taxonomy" id="316056"/>
    <lineage>
        <taxon>Bacteria</taxon>
        <taxon>Pseudomonadati</taxon>
        <taxon>Pseudomonadota</taxon>
        <taxon>Alphaproteobacteria</taxon>
        <taxon>Hyphomicrobiales</taxon>
        <taxon>Nitrobacteraceae</taxon>
        <taxon>Rhodopseudomonas</taxon>
    </lineage>
</organism>
<protein>
    <submittedName>
        <fullName evidence="1">Uncharacterized protein</fullName>
    </submittedName>
</protein>
<dbReference type="EMBL" id="CP000301">
    <property type="protein sequence ID" value="ABD87726.1"/>
    <property type="molecule type" value="Genomic_DNA"/>
</dbReference>
<dbReference type="HOGENOM" id="CLU_2221185_0_0_5"/>
<reference evidence="1" key="1">
    <citation type="submission" date="2006-03" db="EMBL/GenBank/DDBJ databases">
        <title>Complete sequence of Rhodopseudomonas palustris BisB18.</title>
        <authorList>
            <consortium name="US DOE Joint Genome Institute"/>
            <person name="Copeland A."/>
            <person name="Lucas S."/>
            <person name="Lapidus A."/>
            <person name="Barry K."/>
            <person name="Detter J.C."/>
            <person name="Glavina del Rio T."/>
            <person name="Hammon N."/>
            <person name="Israni S."/>
            <person name="Dalin E."/>
            <person name="Tice H."/>
            <person name="Pitluck S."/>
            <person name="Chain P."/>
            <person name="Malfatti S."/>
            <person name="Shin M."/>
            <person name="Vergez L."/>
            <person name="Schmutz J."/>
            <person name="Larimer F."/>
            <person name="Land M."/>
            <person name="Hauser L."/>
            <person name="Pelletier D.A."/>
            <person name="Kyrpides N."/>
            <person name="Anderson I."/>
            <person name="Oda Y."/>
            <person name="Harwood C.S."/>
            <person name="Richardson P."/>
        </authorList>
    </citation>
    <scope>NUCLEOTIDE SEQUENCE [LARGE SCALE GENOMIC DNA]</scope>
    <source>
        <strain evidence="1">BisB18</strain>
    </source>
</reference>
<proteinExistence type="predicted"/>
<gene>
    <name evidence="1" type="ordered locus">RPC_2172</name>
</gene>
<dbReference type="AlphaFoldDB" id="Q216G0"/>
<sequence>MAAEIGGNGFWKLSSMPANGFVAGGIVSSAAPVAISLADLLRQPCDSTPAISHSFITRGRRSPRREPARFRRSRLAGVVKPAANRQFRAPRMPRSAAAVCRPGPVR</sequence>
<accession>Q216G0</accession>
<evidence type="ECO:0000313" key="1">
    <source>
        <dbReference type="EMBL" id="ABD87726.1"/>
    </source>
</evidence>
<name>Q216G0_RHOPB</name>